<evidence type="ECO:0000313" key="2">
    <source>
        <dbReference type="EMBL" id="VVA37167.1"/>
    </source>
</evidence>
<dbReference type="PANTHER" id="PTHR47871">
    <property type="entry name" value="NAC DOMAIN-CONTAINING PROTEIN 8"/>
    <property type="match status" value="1"/>
</dbReference>
<dbReference type="PANTHER" id="PTHR47871:SF2">
    <property type="entry name" value="OS03G0221300 PROTEIN"/>
    <property type="match status" value="1"/>
</dbReference>
<dbReference type="OMA" id="WEPNTGL"/>
<gene>
    <name evidence="2" type="ORF">ALMOND_2B010012</name>
</gene>
<dbReference type="FunCoup" id="A0A5E4GBM0">
    <property type="interactions" value="914"/>
</dbReference>
<name>A0A5E4GBM0_PRUDU</name>
<dbReference type="Proteomes" id="UP000327085">
    <property type="component" value="Chromosome 4"/>
</dbReference>
<feature type="compositionally biased region" description="Basic and acidic residues" evidence="1">
    <location>
        <begin position="328"/>
        <end position="341"/>
    </location>
</feature>
<feature type="region of interest" description="Disordered" evidence="1">
    <location>
        <begin position="319"/>
        <end position="353"/>
    </location>
</feature>
<dbReference type="AlphaFoldDB" id="A0A5E4GBM0"/>
<reference evidence="3" key="1">
    <citation type="journal article" date="2020" name="Plant J.">
        <title>Transposons played a major role in the diversification between the closely related almond and peach genomes: results from the almond genome sequence.</title>
        <authorList>
            <person name="Alioto T."/>
            <person name="Alexiou K.G."/>
            <person name="Bardil A."/>
            <person name="Barteri F."/>
            <person name="Castanera R."/>
            <person name="Cruz F."/>
            <person name="Dhingra A."/>
            <person name="Duval H."/>
            <person name="Fernandez I Marti A."/>
            <person name="Frias L."/>
            <person name="Galan B."/>
            <person name="Garcia J.L."/>
            <person name="Howad W."/>
            <person name="Gomez-Garrido J."/>
            <person name="Gut M."/>
            <person name="Julca I."/>
            <person name="Morata J."/>
            <person name="Puigdomenech P."/>
            <person name="Ribeca P."/>
            <person name="Rubio Cabetas M.J."/>
            <person name="Vlasova A."/>
            <person name="Wirthensohn M."/>
            <person name="Garcia-Mas J."/>
            <person name="Gabaldon T."/>
            <person name="Casacuberta J.M."/>
            <person name="Arus P."/>
        </authorList>
    </citation>
    <scope>NUCLEOTIDE SEQUENCE [LARGE SCALE GENOMIC DNA]</scope>
    <source>
        <strain evidence="3">cv. Texas</strain>
    </source>
</reference>
<accession>A0A5E4GBM0</accession>
<dbReference type="InParanoid" id="A0A5E4GBM0"/>
<evidence type="ECO:0000256" key="1">
    <source>
        <dbReference type="SAM" id="MobiDB-lite"/>
    </source>
</evidence>
<evidence type="ECO:0000313" key="3">
    <source>
        <dbReference type="Proteomes" id="UP000327085"/>
    </source>
</evidence>
<protein>
    <submittedName>
        <fullName evidence="2">PREDICTED: NAC domain-containing 8</fullName>
    </submittedName>
</protein>
<dbReference type="EMBL" id="CABIKO010000512">
    <property type="protein sequence ID" value="VVA37167.1"/>
    <property type="molecule type" value="Genomic_DNA"/>
</dbReference>
<organism evidence="2 3">
    <name type="scientific">Prunus dulcis</name>
    <name type="common">Almond</name>
    <name type="synonym">Amygdalus dulcis</name>
    <dbReference type="NCBI Taxonomy" id="3755"/>
    <lineage>
        <taxon>Eukaryota</taxon>
        <taxon>Viridiplantae</taxon>
        <taxon>Streptophyta</taxon>
        <taxon>Embryophyta</taxon>
        <taxon>Tracheophyta</taxon>
        <taxon>Spermatophyta</taxon>
        <taxon>Magnoliopsida</taxon>
        <taxon>eudicotyledons</taxon>
        <taxon>Gunneridae</taxon>
        <taxon>Pentapetalae</taxon>
        <taxon>rosids</taxon>
        <taxon>fabids</taxon>
        <taxon>Rosales</taxon>
        <taxon>Rosaceae</taxon>
        <taxon>Amygdaloideae</taxon>
        <taxon>Amygdaleae</taxon>
        <taxon>Prunus</taxon>
    </lineage>
</organism>
<dbReference type="Gramene" id="VVA37167">
    <property type="protein sequence ID" value="VVA37167"/>
    <property type="gene ID" value="Prudul26B010012"/>
</dbReference>
<sequence>MAATSSGSNIYSPKFEYKVDGVGWSDELDYLPLIRRRDLLLASKQKSKSLIGAALKEDDELSESQDVSSVLFAAREVGVQLLEEEKNQYSIIPRGTTPGLLCSKTVVNSSLDQCLQNEVCSQNAEMPGDSDYNGTEVNTLTSSKQIACTESDTNVGQPENIDVNILILAENPSLSEVHAEEKAASSGILLSSFGDCMSCFAGSPASAVKVKREMSDHCTYDPLDHISLKERQKMLQSRKLLGMEKAVFKGIPGPLSKDLIQQLADKGQGDTSSVSGEALVATHSPYDNPARNDSVLCRNSMIRSPNKIIVGSSFTTDQYSINSNKSTDGGKESESDRKCSSERMPPNANEFSSCGGQDYVPTCTTRAHCSTSSTSVKVKDEPWDGGVLHNLDTNVRGNFSLNILPVKNEHRAFNELNEDVVDHMPLRDRMNLLSSGYGSESSMYTNYGSTKYSAIASESAKPISLIRPRKRKKTATDSVETALEEDAPGLLQVLIEKGVLVNEIRLYGEMECDEALDESLCEDSFAKLEAVISKLLSQRQSILKLAPIRCTKGSRASYCLACLISLVEQTRYLQFRNWPVEWGWCRDLQSFIFVFARHNRIVLERPEYGYATYFFELVDSLPIDWQIKRLVTAMKLTSCSRISLIENKALLVGEDLSEGEAQVLTEYGWEPNTGLGTMLKYCDRVVHDRKNETDSSDWRSKIGKLLMDGYNGGALIASNIPKKVLECRDVRGPEIKLEL</sequence>
<proteinExistence type="predicted"/>